<accession>A0A3M7QJ29</accession>
<comment type="caution">
    <text evidence="1">The sequence shown here is derived from an EMBL/GenBank/DDBJ whole genome shotgun (WGS) entry which is preliminary data.</text>
</comment>
<keyword evidence="2" id="KW-1185">Reference proteome</keyword>
<evidence type="ECO:0000313" key="2">
    <source>
        <dbReference type="Proteomes" id="UP000276133"/>
    </source>
</evidence>
<reference evidence="1 2" key="1">
    <citation type="journal article" date="2018" name="Sci. Rep.">
        <title>Genomic signatures of local adaptation to the degree of environmental predictability in rotifers.</title>
        <authorList>
            <person name="Franch-Gras L."/>
            <person name="Hahn C."/>
            <person name="Garcia-Roger E.M."/>
            <person name="Carmona M.J."/>
            <person name="Serra M."/>
            <person name="Gomez A."/>
        </authorList>
    </citation>
    <scope>NUCLEOTIDE SEQUENCE [LARGE SCALE GENOMIC DNA]</scope>
    <source>
        <strain evidence="1">HYR1</strain>
    </source>
</reference>
<gene>
    <name evidence="1" type="ORF">BpHYR1_020279</name>
</gene>
<dbReference type="AlphaFoldDB" id="A0A3M7QJ29"/>
<dbReference type="Proteomes" id="UP000276133">
    <property type="component" value="Unassembled WGS sequence"/>
</dbReference>
<organism evidence="1 2">
    <name type="scientific">Brachionus plicatilis</name>
    <name type="common">Marine rotifer</name>
    <name type="synonym">Brachionus muelleri</name>
    <dbReference type="NCBI Taxonomy" id="10195"/>
    <lineage>
        <taxon>Eukaryota</taxon>
        <taxon>Metazoa</taxon>
        <taxon>Spiralia</taxon>
        <taxon>Gnathifera</taxon>
        <taxon>Rotifera</taxon>
        <taxon>Eurotatoria</taxon>
        <taxon>Monogononta</taxon>
        <taxon>Pseudotrocha</taxon>
        <taxon>Ploima</taxon>
        <taxon>Brachionidae</taxon>
        <taxon>Brachionus</taxon>
    </lineage>
</organism>
<dbReference type="EMBL" id="REGN01006078">
    <property type="protein sequence ID" value="RNA10975.1"/>
    <property type="molecule type" value="Genomic_DNA"/>
</dbReference>
<sequence>MGSMIIKEKKTGLRLLVDFNIKIFADQKIIFKYKKFNFANFALYSFLISWQNESKHNFFFNNMAMEHFEFEMPNSY</sequence>
<proteinExistence type="predicted"/>
<evidence type="ECO:0000313" key="1">
    <source>
        <dbReference type="EMBL" id="RNA10975.1"/>
    </source>
</evidence>
<name>A0A3M7QJ29_BRAPC</name>
<protein>
    <submittedName>
        <fullName evidence="1">Uncharacterized protein</fullName>
    </submittedName>
</protein>